<keyword evidence="2" id="KW-1185">Reference proteome</keyword>
<organism evidence="1 2">
    <name type="scientific">Chaenocephalus aceratus</name>
    <name type="common">Blackfin icefish</name>
    <name type="synonym">Chaenichthys aceratus</name>
    <dbReference type="NCBI Taxonomy" id="36190"/>
    <lineage>
        <taxon>Eukaryota</taxon>
        <taxon>Metazoa</taxon>
        <taxon>Chordata</taxon>
        <taxon>Craniata</taxon>
        <taxon>Vertebrata</taxon>
        <taxon>Euteleostomi</taxon>
        <taxon>Actinopterygii</taxon>
        <taxon>Neopterygii</taxon>
        <taxon>Teleostei</taxon>
        <taxon>Neoteleostei</taxon>
        <taxon>Acanthomorphata</taxon>
        <taxon>Eupercaria</taxon>
        <taxon>Perciformes</taxon>
        <taxon>Notothenioidei</taxon>
        <taxon>Channichthyidae</taxon>
        <taxon>Chaenocephalus</taxon>
    </lineage>
</organism>
<gene>
    <name evidence="1" type="ORF">KUCAC02_000879</name>
</gene>
<evidence type="ECO:0000313" key="1">
    <source>
        <dbReference type="EMBL" id="KAI4831332.1"/>
    </source>
</evidence>
<reference evidence="1" key="1">
    <citation type="submission" date="2022-05" db="EMBL/GenBank/DDBJ databases">
        <title>Chromosome-level genome of Chaenocephalus aceratus.</title>
        <authorList>
            <person name="Park H."/>
        </authorList>
    </citation>
    <scope>NUCLEOTIDE SEQUENCE</scope>
    <source>
        <strain evidence="1">KU_202001</strain>
    </source>
</reference>
<accession>A0ACB9XUP4</accession>
<dbReference type="EMBL" id="CM043786">
    <property type="protein sequence ID" value="KAI4831332.1"/>
    <property type="molecule type" value="Genomic_DNA"/>
</dbReference>
<proteinExistence type="predicted"/>
<name>A0ACB9XUP4_CHAAC</name>
<sequence length="71" mass="8497">MTDKVRKRECKKVMDPREEVGDNNMRKEKDRKLESPQDVVCVLETLRLEDCLEMATGEMPLRTRGKEMKWR</sequence>
<comment type="caution">
    <text evidence="1">The sequence shown here is derived from an EMBL/GenBank/DDBJ whole genome shotgun (WGS) entry which is preliminary data.</text>
</comment>
<dbReference type="Proteomes" id="UP001057452">
    <property type="component" value="Chromosome 2"/>
</dbReference>
<protein>
    <submittedName>
        <fullName evidence="1">Uncharacterized protein</fullName>
    </submittedName>
</protein>
<evidence type="ECO:0000313" key="2">
    <source>
        <dbReference type="Proteomes" id="UP001057452"/>
    </source>
</evidence>